<dbReference type="AlphaFoldDB" id="A0AAV4P3D2"/>
<reference evidence="1 2" key="1">
    <citation type="submission" date="2021-06" db="EMBL/GenBank/DDBJ databases">
        <title>Caerostris extrusa draft genome.</title>
        <authorList>
            <person name="Kono N."/>
            <person name="Arakawa K."/>
        </authorList>
    </citation>
    <scope>NUCLEOTIDE SEQUENCE [LARGE SCALE GENOMIC DNA]</scope>
</reference>
<name>A0AAV4P3D2_CAEEX</name>
<gene>
    <name evidence="1" type="ORF">CEXT_518821</name>
</gene>
<accession>A0AAV4P3D2</accession>
<comment type="caution">
    <text evidence="1">The sequence shown here is derived from an EMBL/GenBank/DDBJ whole genome shotgun (WGS) entry which is preliminary data.</text>
</comment>
<dbReference type="Proteomes" id="UP001054945">
    <property type="component" value="Unassembled WGS sequence"/>
</dbReference>
<evidence type="ECO:0000313" key="1">
    <source>
        <dbReference type="EMBL" id="GIX91675.1"/>
    </source>
</evidence>
<evidence type="ECO:0000313" key="2">
    <source>
        <dbReference type="Proteomes" id="UP001054945"/>
    </source>
</evidence>
<organism evidence="1 2">
    <name type="scientific">Caerostris extrusa</name>
    <name type="common">Bark spider</name>
    <name type="synonym">Caerostris bankana</name>
    <dbReference type="NCBI Taxonomy" id="172846"/>
    <lineage>
        <taxon>Eukaryota</taxon>
        <taxon>Metazoa</taxon>
        <taxon>Ecdysozoa</taxon>
        <taxon>Arthropoda</taxon>
        <taxon>Chelicerata</taxon>
        <taxon>Arachnida</taxon>
        <taxon>Araneae</taxon>
        <taxon>Araneomorphae</taxon>
        <taxon>Entelegynae</taxon>
        <taxon>Araneoidea</taxon>
        <taxon>Araneidae</taxon>
        <taxon>Caerostris</taxon>
    </lineage>
</organism>
<keyword evidence="2" id="KW-1185">Reference proteome</keyword>
<dbReference type="EMBL" id="BPLR01004046">
    <property type="protein sequence ID" value="GIX91675.1"/>
    <property type="molecule type" value="Genomic_DNA"/>
</dbReference>
<protein>
    <submittedName>
        <fullName evidence="1">Uncharacterized protein</fullName>
    </submittedName>
</protein>
<proteinExistence type="predicted"/>
<sequence length="91" mass="10410">MAPWPLVTARGSHFPDICNPVIPGLATSHYAWGRQRPHFSYSSDASLFLFPIVTFELYHSSILCQQILNYKRARKLKGDRICFKISKNEGL</sequence>